<comment type="caution">
    <text evidence="1">The sequence shown here is derived from an EMBL/GenBank/DDBJ whole genome shotgun (WGS) entry which is preliminary data.</text>
</comment>
<evidence type="ECO:0000313" key="2">
    <source>
        <dbReference type="Proteomes" id="UP000654075"/>
    </source>
</evidence>
<keyword evidence="2" id="KW-1185">Reference proteome</keyword>
<dbReference type="SUPFAM" id="SSF117281">
    <property type="entry name" value="Kelch motif"/>
    <property type="match status" value="1"/>
</dbReference>
<accession>A0A813F0V1</accession>
<organism evidence="1 2">
    <name type="scientific">Polarella glacialis</name>
    <name type="common">Dinoflagellate</name>
    <dbReference type="NCBI Taxonomy" id="89957"/>
    <lineage>
        <taxon>Eukaryota</taxon>
        <taxon>Sar</taxon>
        <taxon>Alveolata</taxon>
        <taxon>Dinophyceae</taxon>
        <taxon>Suessiales</taxon>
        <taxon>Suessiaceae</taxon>
        <taxon>Polarella</taxon>
    </lineage>
</organism>
<sequence length="502" mass="54101">MVSVWVVVHERVIRRVTPSKDAEIVGVERKGTEVSGMVLEVNGVRWLKTGMATPKGDVVTYMMIDGASVGLGALLQPAKQPQPLEPAETAPSYNIGSIGEALWRAPLEELPRPKWAPRSGFASLCAGKASTGRRMLWVLGGGTSDRHFTNDIWRSVDGGFAWNLLKSSRHWSPRQRFGATVGSTIPDPTSQIPGGPVQGIVYVVGGHGATGFLADVWASDTMCRTWHCMNTKAAFGPRVDVACAVVPGKPLTLVVGGGVSVDAHRDIWFSNDGGETFGPVDAPALPRGAAFRLWPPDILCAAHSQLPGQLAIWRLQLQDTSGQERAKAELLPVDQVAEEFHEIELQSMPRVPRFALDLQAQVLLSWDARQSCLAEQSLAPTDGGVGTTRILDVVATAGDAHVLCDMDSVFSSLRNGLLWVLSAEGTSLWVSGKSKLSAQDRFLGLLGLHLNMARGLPIEIWFGRVRSFLLPRRAAARDIGGVRLGGRSQTQKHVYGNATLNP</sequence>
<dbReference type="InterPro" id="IPR015915">
    <property type="entry name" value="Kelch-typ_b-propeller"/>
</dbReference>
<proteinExistence type="predicted"/>
<dbReference type="Proteomes" id="UP000654075">
    <property type="component" value="Unassembled WGS sequence"/>
</dbReference>
<gene>
    <name evidence="1" type="ORF">PGLA1383_LOCUS23075</name>
</gene>
<dbReference type="AlphaFoldDB" id="A0A813F0V1"/>
<evidence type="ECO:0000313" key="1">
    <source>
        <dbReference type="EMBL" id="CAE8604935.1"/>
    </source>
</evidence>
<protein>
    <submittedName>
        <fullName evidence="1">Uncharacterized protein</fullName>
    </submittedName>
</protein>
<dbReference type="OrthoDB" id="410491at2759"/>
<reference evidence="1" key="1">
    <citation type="submission" date="2021-02" db="EMBL/GenBank/DDBJ databases">
        <authorList>
            <person name="Dougan E. K."/>
            <person name="Rhodes N."/>
            <person name="Thang M."/>
            <person name="Chan C."/>
        </authorList>
    </citation>
    <scope>NUCLEOTIDE SEQUENCE</scope>
</reference>
<name>A0A813F0V1_POLGL</name>
<dbReference type="EMBL" id="CAJNNV010017127">
    <property type="protein sequence ID" value="CAE8604935.1"/>
    <property type="molecule type" value="Genomic_DNA"/>
</dbReference>
<dbReference type="Gene3D" id="2.120.10.80">
    <property type="entry name" value="Kelch-type beta propeller"/>
    <property type="match status" value="1"/>
</dbReference>